<protein>
    <recommendedName>
        <fullName evidence="4">4Fe-4S ferredoxin-type domain-containing protein</fullName>
    </recommendedName>
</protein>
<evidence type="ECO:0000259" key="4">
    <source>
        <dbReference type="PROSITE" id="PS51379"/>
    </source>
</evidence>
<evidence type="ECO:0000256" key="2">
    <source>
        <dbReference type="ARBA" id="ARBA00023004"/>
    </source>
</evidence>
<dbReference type="GO" id="GO:0046872">
    <property type="term" value="F:metal ion binding"/>
    <property type="evidence" value="ECO:0007669"/>
    <property type="project" value="UniProtKB-KW"/>
</dbReference>
<name>A0AAU0UNW8_9FIRM</name>
<proteinExistence type="predicted"/>
<accession>A0AAU0UNW8</accession>
<dbReference type="InterPro" id="IPR017900">
    <property type="entry name" value="4Fe4S_Fe_S_CS"/>
</dbReference>
<dbReference type="AlphaFoldDB" id="A0AAU0UNW8"/>
<dbReference type="KEGG" id="dbc:MFMK1_002136"/>
<keyword evidence="6" id="KW-1185">Reference proteome</keyword>
<keyword evidence="1" id="KW-0479">Metal-binding</keyword>
<organism evidence="5 6">
    <name type="scientific">Metallumcola ferriviriculae</name>
    <dbReference type="NCBI Taxonomy" id="3039180"/>
    <lineage>
        <taxon>Bacteria</taxon>
        <taxon>Bacillati</taxon>
        <taxon>Bacillota</taxon>
        <taxon>Clostridia</taxon>
        <taxon>Neomoorellales</taxon>
        <taxon>Desulfitibacteraceae</taxon>
        <taxon>Metallumcola</taxon>
    </lineage>
</organism>
<dbReference type="EMBL" id="CP121694">
    <property type="protein sequence ID" value="WRO22308.1"/>
    <property type="molecule type" value="Genomic_DNA"/>
</dbReference>
<dbReference type="PANTHER" id="PTHR42827:SF1">
    <property type="entry name" value="IRON-SULFUR CLUSTER-BINDING PROTEIN"/>
    <property type="match status" value="1"/>
</dbReference>
<reference evidence="5 6" key="1">
    <citation type="submission" date="2023-04" db="EMBL/GenBank/DDBJ databases">
        <authorList>
            <person name="Hsu D."/>
        </authorList>
    </citation>
    <scope>NUCLEOTIDE SEQUENCE [LARGE SCALE GENOMIC DNA]</scope>
    <source>
        <strain evidence="5 6">MK1</strain>
    </source>
</reference>
<dbReference type="PROSITE" id="PS00198">
    <property type="entry name" value="4FE4S_FER_1"/>
    <property type="match status" value="1"/>
</dbReference>
<dbReference type="GO" id="GO:0051536">
    <property type="term" value="F:iron-sulfur cluster binding"/>
    <property type="evidence" value="ECO:0007669"/>
    <property type="project" value="UniProtKB-KW"/>
</dbReference>
<sequence length="258" mass="28370">MEVKLKEFAKSQGVDIVGIAEPSAIPDYFPERKLEVVLPNVKAVVVFGIRMLWGSISNSNYQVATSHTNATYEELHGITYRIGRYMETLGYDAASIAPHIPVEMSKETKGLSGEISLRHAAVGAGLGVLGKSRLLITKELGPRVRLGAVVTNAPLKGDKVLYYNPCGHCKACINNCPSGALSDKGTNVTKCFLHLQPHGLGNYGKWLRELDASDSEKWDKAFSSTDFWNYYQAQSLGMYYNCFKCLTSCPVARPRVSQ</sequence>
<gene>
    <name evidence="5" type="ORF">MFMK1_002136</name>
</gene>
<keyword evidence="3" id="KW-0411">Iron-sulfur</keyword>
<dbReference type="Proteomes" id="UP001329915">
    <property type="component" value="Chromosome"/>
</dbReference>
<dbReference type="SUPFAM" id="SSF54862">
    <property type="entry name" value="4Fe-4S ferredoxins"/>
    <property type="match status" value="1"/>
</dbReference>
<evidence type="ECO:0000313" key="6">
    <source>
        <dbReference type="Proteomes" id="UP001329915"/>
    </source>
</evidence>
<evidence type="ECO:0000256" key="1">
    <source>
        <dbReference type="ARBA" id="ARBA00022723"/>
    </source>
</evidence>
<keyword evidence="2" id="KW-0408">Iron</keyword>
<dbReference type="PROSITE" id="PS51379">
    <property type="entry name" value="4FE4S_FER_2"/>
    <property type="match status" value="1"/>
</dbReference>
<evidence type="ECO:0000256" key="3">
    <source>
        <dbReference type="ARBA" id="ARBA00023014"/>
    </source>
</evidence>
<dbReference type="InterPro" id="IPR017896">
    <property type="entry name" value="4Fe4S_Fe-S-bd"/>
</dbReference>
<feature type="domain" description="4Fe-4S ferredoxin-type" evidence="4">
    <location>
        <begin position="157"/>
        <end position="186"/>
    </location>
</feature>
<evidence type="ECO:0000313" key="5">
    <source>
        <dbReference type="EMBL" id="WRO22308.1"/>
    </source>
</evidence>
<dbReference type="RefSeq" id="WP_366921723.1">
    <property type="nucleotide sequence ID" value="NZ_CP121694.1"/>
</dbReference>
<dbReference type="PANTHER" id="PTHR42827">
    <property type="entry name" value="IRON-SULFUR CLUSTER-BINDING PROTEIN-RELATED"/>
    <property type="match status" value="1"/>
</dbReference>